<keyword evidence="3" id="KW-1185">Reference proteome</keyword>
<name>A0A916ZHE5_9BACL</name>
<dbReference type="CDD" id="cd04301">
    <property type="entry name" value="NAT_SF"/>
    <property type="match status" value="1"/>
</dbReference>
<comment type="caution">
    <text evidence="2">The sequence shown here is derived from an EMBL/GenBank/DDBJ whole genome shotgun (WGS) entry which is preliminary data.</text>
</comment>
<evidence type="ECO:0000313" key="2">
    <source>
        <dbReference type="EMBL" id="GGD98061.1"/>
    </source>
</evidence>
<dbReference type="InterPro" id="IPR000182">
    <property type="entry name" value="GNAT_dom"/>
</dbReference>
<organism evidence="2 3">
    <name type="scientific">Paenibacillus nasutitermitis</name>
    <dbReference type="NCBI Taxonomy" id="1652958"/>
    <lineage>
        <taxon>Bacteria</taxon>
        <taxon>Bacillati</taxon>
        <taxon>Bacillota</taxon>
        <taxon>Bacilli</taxon>
        <taxon>Bacillales</taxon>
        <taxon>Paenibacillaceae</taxon>
        <taxon>Paenibacillus</taxon>
    </lineage>
</organism>
<dbReference type="Proteomes" id="UP000612456">
    <property type="component" value="Unassembled WGS sequence"/>
</dbReference>
<dbReference type="RefSeq" id="WP_188999471.1">
    <property type="nucleotide sequence ID" value="NZ_BMHP01000009.1"/>
</dbReference>
<feature type="domain" description="N-acetyltransferase" evidence="1">
    <location>
        <begin position="2"/>
        <end position="167"/>
    </location>
</feature>
<dbReference type="AlphaFoldDB" id="A0A916ZHE5"/>
<evidence type="ECO:0000313" key="3">
    <source>
        <dbReference type="Proteomes" id="UP000612456"/>
    </source>
</evidence>
<dbReference type="PANTHER" id="PTHR43617">
    <property type="entry name" value="L-AMINO ACID N-ACETYLTRANSFERASE"/>
    <property type="match status" value="1"/>
</dbReference>
<dbReference type="EMBL" id="BMHP01000009">
    <property type="protein sequence ID" value="GGD98061.1"/>
    <property type="molecule type" value="Genomic_DNA"/>
</dbReference>
<dbReference type="InterPro" id="IPR050276">
    <property type="entry name" value="MshD_Acetyltransferase"/>
</dbReference>
<dbReference type="GO" id="GO:0016747">
    <property type="term" value="F:acyltransferase activity, transferring groups other than amino-acyl groups"/>
    <property type="evidence" value="ECO:0007669"/>
    <property type="project" value="InterPro"/>
</dbReference>
<dbReference type="InterPro" id="IPR016181">
    <property type="entry name" value="Acyl_CoA_acyltransferase"/>
</dbReference>
<protein>
    <submittedName>
        <fullName evidence="2">N-acetyltransferase</fullName>
    </submittedName>
</protein>
<dbReference type="PANTHER" id="PTHR43617:SF33">
    <property type="entry name" value="SPORE COAT POLYSACCHARIDE BIOSYNTHESIS PROTEIN SPSD"/>
    <property type="match status" value="1"/>
</dbReference>
<proteinExistence type="predicted"/>
<dbReference type="Gene3D" id="3.40.630.30">
    <property type="match status" value="1"/>
</dbReference>
<dbReference type="SUPFAM" id="SSF55729">
    <property type="entry name" value="Acyl-CoA N-acyltransferases (Nat)"/>
    <property type="match status" value="1"/>
</dbReference>
<evidence type="ECO:0000259" key="1">
    <source>
        <dbReference type="PROSITE" id="PS51186"/>
    </source>
</evidence>
<gene>
    <name evidence="2" type="ORF">GCM10010911_66090</name>
</gene>
<reference evidence="2" key="1">
    <citation type="journal article" date="2014" name="Int. J. Syst. Evol. Microbiol.">
        <title>Complete genome sequence of Corynebacterium casei LMG S-19264T (=DSM 44701T), isolated from a smear-ripened cheese.</title>
        <authorList>
            <consortium name="US DOE Joint Genome Institute (JGI-PGF)"/>
            <person name="Walter F."/>
            <person name="Albersmeier A."/>
            <person name="Kalinowski J."/>
            <person name="Ruckert C."/>
        </authorList>
    </citation>
    <scope>NUCLEOTIDE SEQUENCE</scope>
    <source>
        <strain evidence="2">CGMCC 1.15178</strain>
    </source>
</reference>
<dbReference type="PROSITE" id="PS51186">
    <property type="entry name" value="GNAT"/>
    <property type="match status" value="1"/>
</dbReference>
<sequence>MFEIRMITPEDTESYWDLRLNALKNNPEAFSANYEDQISRSLDSVRARILTINDHFIMGAFNNEIVIGMIGFVREPDKKLSHKGNIWGTYVLPEFRGQGIGHKLLDKVLLRAKKIEGISQINLGVITFNEAAKKMYESHGFISYGLEKNSMIHNEKYFDEELMAYHF</sequence>
<accession>A0A916ZHE5</accession>
<dbReference type="Pfam" id="PF00583">
    <property type="entry name" value="Acetyltransf_1"/>
    <property type="match status" value="1"/>
</dbReference>
<reference evidence="2" key="2">
    <citation type="submission" date="2020-09" db="EMBL/GenBank/DDBJ databases">
        <authorList>
            <person name="Sun Q."/>
            <person name="Zhou Y."/>
        </authorList>
    </citation>
    <scope>NUCLEOTIDE SEQUENCE</scope>
    <source>
        <strain evidence="2">CGMCC 1.15178</strain>
    </source>
</reference>